<proteinExistence type="predicted"/>
<reference evidence="1" key="1">
    <citation type="submission" date="2024-09" db="EMBL/GenBank/DDBJ databases">
        <title>Black Yeasts Isolated from many extreme environments.</title>
        <authorList>
            <person name="Coleine C."/>
            <person name="Stajich J.E."/>
            <person name="Selbmann L."/>
        </authorList>
    </citation>
    <scope>NUCLEOTIDE SEQUENCE</scope>
    <source>
        <strain evidence="1">CCFEE 5737</strain>
    </source>
</reference>
<sequence length="89" mass="9417">MSSGNPATTMMDETAITAPAGQVPIGRRGSFQRYVSKFKALLRRTSSKGAAVPTVSTTTVISHSRPRADVAENVPISEDVLVTREPSAT</sequence>
<protein>
    <submittedName>
        <fullName evidence="1">Uncharacterized protein</fullName>
    </submittedName>
</protein>
<organism evidence="1 2">
    <name type="scientific">Coniosporium uncinatum</name>
    <dbReference type="NCBI Taxonomy" id="93489"/>
    <lineage>
        <taxon>Eukaryota</taxon>
        <taxon>Fungi</taxon>
        <taxon>Dikarya</taxon>
        <taxon>Ascomycota</taxon>
        <taxon>Pezizomycotina</taxon>
        <taxon>Dothideomycetes</taxon>
        <taxon>Dothideomycetes incertae sedis</taxon>
        <taxon>Coniosporium</taxon>
    </lineage>
</organism>
<comment type="caution">
    <text evidence="1">The sequence shown here is derived from an EMBL/GenBank/DDBJ whole genome shotgun (WGS) entry which is preliminary data.</text>
</comment>
<dbReference type="Proteomes" id="UP001186974">
    <property type="component" value="Unassembled WGS sequence"/>
</dbReference>
<accession>A0ACC3DUV0</accession>
<keyword evidence="2" id="KW-1185">Reference proteome</keyword>
<evidence type="ECO:0000313" key="1">
    <source>
        <dbReference type="EMBL" id="KAK3080546.1"/>
    </source>
</evidence>
<feature type="non-terminal residue" evidence="1">
    <location>
        <position position="89"/>
    </location>
</feature>
<gene>
    <name evidence="1" type="ORF">LTS18_000378</name>
</gene>
<evidence type="ECO:0000313" key="2">
    <source>
        <dbReference type="Proteomes" id="UP001186974"/>
    </source>
</evidence>
<name>A0ACC3DUV0_9PEZI</name>
<dbReference type="EMBL" id="JAWDJW010000514">
    <property type="protein sequence ID" value="KAK3080546.1"/>
    <property type="molecule type" value="Genomic_DNA"/>
</dbReference>